<proteinExistence type="predicted"/>
<organism evidence="1 2">
    <name type="scientific">Portunus trituberculatus</name>
    <name type="common">Swimming crab</name>
    <name type="synonym">Neptunus trituberculatus</name>
    <dbReference type="NCBI Taxonomy" id="210409"/>
    <lineage>
        <taxon>Eukaryota</taxon>
        <taxon>Metazoa</taxon>
        <taxon>Ecdysozoa</taxon>
        <taxon>Arthropoda</taxon>
        <taxon>Crustacea</taxon>
        <taxon>Multicrustacea</taxon>
        <taxon>Malacostraca</taxon>
        <taxon>Eumalacostraca</taxon>
        <taxon>Eucarida</taxon>
        <taxon>Decapoda</taxon>
        <taxon>Pleocyemata</taxon>
        <taxon>Brachyura</taxon>
        <taxon>Eubrachyura</taxon>
        <taxon>Portunoidea</taxon>
        <taxon>Portunidae</taxon>
        <taxon>Portuninae</taxon>
        <taxon>Portunus</taxon>
    </lineage>
</organism>
<dbReference type="Proteomes" id="UP000324222">
    <property type="component" value="Unassembled WGS sequence"/>
</dbReference>
<dbReference type="AlphaFoldDB" id="A0A5B7E4Y3"/>
<comment type="caution">
    <text evidence="1">The sequence shown here is derived from an EMBL/GenBank/DDBJ whole genome shotgun (WGS) entry which is preliminary data.</text>
</comment>
<protein>
    <submittedName>
        <fullName evidence="1">Uncharacterized protein</fullName>
    </submittedName>
</protein>
<dbReference type="EMBL" id="VSRR010002005">
    <property type="protein sequence ID" value="MPC29041.1"/>
    <property type="molecule type" value="Genomic_DNA"/>
</dbReference>
<sequence>MTTCIDTTMHKLGKETKNPSTCLCNPELFTKHNSKQQTYQLFSSTTGINWFTTACYPDSLTITEQPLLSRKANPGLPRHTVLLILIDPNLQSHTNMISRLSQPNNNEFKPYCSNCNKTKSENTKLSTKNL</sequence>
<evidence type="ECO:0000313" key="1">
    <source>
        <dbReference type="EMBL" id="MPC29041.1"/>
    </source>
</evidence>
<accession>A0A5B7E4Y3</accession>
<gene>
    <name evidence="1" type="ORF">E2C01_022258</name>
</gene>
<reference evidence="1 2" key="1">
    <citation type="submission" date="2019-05" db="EMBL/GenBank/DDBJ databases">
        <title>Another draft genome of Portunus trituberculatus and its Hox gene families provides insights of decapod evolution.</title>
        <authorList>
            <person name="Jeong J.-H."/>
            <person name="Song I."/>
            <person name="Kim S."/>
            <person name="Choi T."/>
            <person name="Kim D."/>
            <person name="Ryu S."/>
            <person name="Kim W."/>
        </authorList>
    </citation>
    <scope>NUCLEOTIDE SEQUENCE [LARGE SCALE GENOMIC DNA]</scope>
    <source>
        <tissue evidence="1">Muscle</tissue>
    </source>
</reference>
<evidence type="ECO:0000313" key="2">
    <source>
        <dbReference type="Proteomes" id="UP000324222"/>
    </source>
</evidence>
<name>A0A5B7E4Y3_PORTR</name>
<keyword evidence="2" id="KW-1185">Reference proteome</keyword>